<dbReference type="InterPro" id="IPR015943">
    <property type="entry name" value="WD40/YVTN_repeat-like_dom_sf"/>
</dbReference>
<feature type="domain" description="Sec16 Sec23-binding" evidence="16">
    <location>
        <begin position="481"/>
        <end position="604"/>
    </location>
</feature>
<dbReference type="GO" id="GO:0005789">
    <property type="term" value="C:endoplasmic reticulum membrane"/>
    <property type="evidence" value="ECO:0007669"/>
    <property type="project" value="UniProtKB-SubCell"/>
</dbReference>
<feature type="region of interest" description="Disordered" evidence="14">
    <location>
        <begin position="684"/>
        <end position="819"/>
    </location>
</feature>
<protein>
    <submittedName>
        <fullName evidence="17">Uncharacterized protein</fullName>
    </submittedName>
</protein>
<evidence type="ECO:0000256" key="6">
    <source>
        <dbReference type="ARBA" id="ARBA00022737"/>
    </source>
</evidence>
<comment type="caution">
    <text evidence="17">The sequence shown here is derived from an EMBL/GenBank/DDBJ whole genome shotgun (WGS) entry which is preliminary data.</text>
</comment>
<dbReference type="PANTHER" id="PTHR13923">
    <property type="entry name" value="SEC31-RELATED PROTEIN"/>
    <property type="match status" value="1"/>
</dbReference>
<proteinExistence type="inferred from homology"/>
<dbReference type="GO" id="GO:0015031">
    <property type="term" value="P:protein transport"/>
    <property type="evidence" value="ECO:0007669"/>
    <property type="project" value="UniProtKB-KW"/>
</dbReference>
<keyword evidence="10" id="KW-0472">Membrane</keyword>
<comment type="similarity">
    <text evidence="3">Belongs to the WD repeat SEC31 family.</text>
</comment>
<evidence type="ECO:0000256" key="1">
    <source>
        <dbReference type="ARBA" id="ARBA00004156"/>
    </source>
</evidence>
<evidence type="ECO:0000256" key="13">
    <source>
        <dbReference type="PROSITE-ProRule" id="PRU00221"/>
    </source>
</evidence>
<dbReference type="EMBL" id="VJMJ01000124">
    <property type="protein sequence ID" value="KAF0733251.1"/>
    <property type="molecule type" value="Genomic_DNA"/>
</dbReference>
<dbReference type="Gene3D" id="1.25.40.1030">
    <property type="match status" value="1"/>
</dbReference>
<keyword evidence="9" id="KW-0653">Protein transport</keyword>
<evidence type="ECO:0000313" key="17">
    <source>
        <dbReference type="EMBL" id="KAF0733251.1"/>
    </source>
</evidence>
<keyword evidence="5 13" id="KW-0853">WD repeat</keyword>
<dbReference type="Pfam" id="PF00400">
    <property type="entry name" value="WD40"/>
    <property type="match status" value="3"/>
</dbReference>
<feature type="compositionally biased region" description="Polar residues" evidence="14">
    <location>
        <begin position="725"/>
        <end position="744"/>
    </location>
</feature>
<evidence type="ECO:0000256" key="10">
    <source>
        <dbReference type="ARBA" id="ARBA00023136"/>
    </source>
</evidence>
<dbReference type="PROSITE" id="PS50082">
    <property type="entry name" value="WD_REPEATS_2"/>
    <property type="match status" value="2"/>
</dbReference>
<dbReference type="Gene3D" id="1.20.940.10">
    <property type="entry name" value="Functional domain of the splicing factor Prp18"/>
    <property type="match status" value="1"/>
</dbReference>
<evidence type="ECO:0000256" key="5">
    <source>
        <dbReference type="ARBA" id="ARBA00022574"/>
    </source>
</evidence>
<evidence type="ECO:0000259" key="15">
    <source>
        <dbReference type="Pfam" id="PF07304"/>
    </source>
</evidence>
<keyword evidence="8" id="KW-0931">ER-Golgi transport</keyword>
<dbReference type="GO" id="GO:0030127">
    <property type="term" value="C:COPII vesicle coat"/>
    <property type="evidence" value="ECO:0007669"/>
    <property type="project" value="TreeGrafter"/>
</dbReference>
<dbReference type="InterPro" id="IPR036322">
    <property type="entry name" value="WD40_repeat_dom_sf"/>
</dbReference>
<organism evidence="17 18">
    <name type="scientific">Aphanomyces euteiches</name>
    <dbReference type="NCBI Taxonomy" id="100861"/>
    <lineage>
        <taxon>Eukaryota</taxon>
        <taxon>Sar</taxon>
        <taxon>Stramenopiles</taxon>
        <taxon>Oomycota</taxon>
        <taxon>Saprolegniomycetes</taxon>
        <taxon>Saprolegniales</taxon>
        <taxon>Verrucalvaceae</taxon>
        <taxon>Aphanomyces</taxon>
    </lineage>
</organism>
<dbReference type="Proteomes" id="UP000481153">
    <property type="component" value="Unassembled WGS sequence"/>
</dbReference>
<dbReference type="Gene3D" id="2.130.10.10">
    <property type="entry name" value="YVTN repeat-like/Quinoprotein amine dehydrogenase"/>
    <property type="match status" value="1"/>
</dbReference>
<keyword evidence="11" id="KW-0968">Cytoplasmic vesicle</keyword>
<dbReference type="SUPFAM" id="SSF50978">
    <property type="entry name" value="WD40 repeat-like"/>
    <property type="match status" value="1"/>
</dbReference>
<feature type="domain" description="SRA1/Sec31" evidence="15">
    <location>
        <begin position="828"/>
        <end position="954"/>
    </location>
</feature>
<dbReference type="Pfam" id="PF07304">
    <property type="entry name" value="SRA1"/>
    <property type="match status" value="1"/>
</dbReference>
<evidence type="ECO:0000256" key="9">
    <source>
        <dbReference type="ARBA" id="ARBA00022927"/>
    </source>
</evidence>
<dbReference type="SMART" id="SM00320">
    <property type="entry name" value="WD40"/>
    <property type="match status" value="6"/>
</dbReference>
<dbReference type="AlphaFoldDB" id="A0A6G0X0A2"/>
<evidence type="ECO:0000256" key="4">
    <source>
        <dbReference type="ARBA" id="ARBA00022448"/>
    </source>
</evidence>
<evidence type="ECO:0000256" key="8">
    <source>
        <dbReference type="ARBA" id="ARBA00022892"/>
    </source>
</evidence>
<gene>
    <name evidence="17" type="ORF">Ae201684_009815</name>
</gene>
<dbReference type="Pfam" id="PF12931">
    <property type="entry name" value="TPR_Sec16"/>
    <property type="match status" value="1"/>
</dbReference>
<dbReference type="InterPro" id="IPR024298">
    <property type="entry name" value="Sec16_Sec23-bd"/>
</dbReference>
<evidence type="ECO:0000256" key="11">
    <source>
        <dbReference type="ARBA" id="ARBA00023329"/>
    </source>
</evidence>
<dbReference type="GO" id="GO:0090110">
    <property type="term" value="P:COPII-coated vesicle cargo loading"/>
    <property type="evidence" value="ECO:0007669"/>
    <property type="project" value="TreeGrafter"/>
</dbReference>
<dbReference type="GO" id="GO:0005198">
    <property type="term" value="F:structural molecule activity"/>
    <property type="evidence" value="ECO:0007669"/>
    <property type="project" value="TreeGrafter"/>
</dbReference>
<name>A0A6G0X0A2_9STRA</name>
<dbReference type="GO" id="GO:0007029">
    <property type="term" value="P:endoplasmic reticulum organization"/>
    <property type="evidence" value="ECO:0007669"/>
    <property type="project" value="TreeGrafter"/>
</dbReference>
<dbReference type="InterPro" id="IPR009917">
    <property type="entry name" value="SRA1/Sec31"/>
</dbReference>
<dbReference type="PANTHER" id="PTHR13923:SF11">
    <property type="entry name" value="SECRETORY 31, ISOFORM D"/>
    <property type="match status" value="1"/>
</dbReference>
<evidence type="ECO:0000256" key="2">
    <source>
        <dbReference type="ARBA" id="ARBA00004586"/>
    </source>
</evidence>
<feature type="repeat" description="WD" evidence="13">
    <location>
        <begin position="160"/>
        <end position="188"/>
    </location>
</feature>
<reference evidence="17 18" key="1">
    <citation type="submission" date="2019-07" db="EMBL/GenBank/DDBJ databases">
        <title>Genomics analysis of Aphanomyces spp. identifies a new class of oomycete effector associated with host adaptation.</title>
        <authorList>
            <person name="Gaulin E."/>
        </authorList>
    </citation>
    <scope>NUCLEOTIDE SEQUENCE [LARGE SCALE GENOMIC DNA]</scope>
    <source>
        <strain evidence="17 18">ATCC 201684</strain>
    </source>
</reference>
<evidence type="ECO:0000256" key="7">
    <source>
        <dbReference type="ARBA" id="ARBA00022824"/>
    </source>
</evidence>
<keyword evidence="7" id="KW-0256">Endoplasmic reticulum</keyword>
<keyword evidence="18" id="KW-1185">Reference proteome</keyword>
<evidence type="ECO:0000256" key="14">
    <source>
        <dbReference type="SAM" id="MobiDB-lite"/>
    </source>
</evidence>
<accession>A0A6G0X0A2</accession>
<evidence type="ECO:0000256" key="12">
    <source>
        <dbReference type="ARBA" id="ARBA00029433"/>
    </source>
</evidence>
<dbReference type="InterPro" id="IPR040251">
    <property type="entry name" value="SEC31-like"/>
</dbReference>
<dbReference type="VEuPathDB" id="FungiDB:AeMF1_017748"/>
<dbReference type="InterPro" id="IPR001680">
    <property type="entry name" value="WD40_rpt"/>
</dbReference>
<feature type="repeat" description="WD" evidence="13">
    <location>
        <begin position="242"/>
        <end position="284"/>
    </location>
</feature>
<evidence type="ECO:0000256" key="3">
    <source>
        <dbReference type="ARBA" id="ARBA00009358"/>
    </source>
</evidence>
<dbReference type="PROSITE" id="PS00678">
    <property type="entry name" value="WD_REPEATS_1"/>
    <property type="match status" value="2"/>
</dbReference>
<evidence type="ECO:0000313" key="18">
    <source>
        <dbReference type="Proteomes" id="UP000481153"/>
    </source>
</evidence>
<keyword evidence="6" id="KW-0677">Repeat</keyword>
<comment type="subcellular location">
    <subcellularLocation>
        <location evidence="1">Cytoplasmic vesicle membrane</location>
    </subcellularLocation>
    <subcellularLocation>
        <location evidence="12">Endomembrane system</location>
        <topology evidence="12">Peripheral membrane protein</topology>
        <orientation evidence="12">Cytoplasmic side</orientation>
    </subcellularLocation>
    <subcellularLocation>
        <location evidence="2">Endoplasmic reticulum membrane</location>
    </subcellularLocation>
</comment>
<dbReference type="InterPro" id="IPR019775">
    <property type="entry name" value="WD40_repeat_CS"/>
</dbReference>
<evidence type="ECO:0000259" key="16">
    <source>
        <dbReference type="Pfam" id="PF12931"/>
    </source>
</evidence>
<dbReference type="GO" id="GO:0070971">
    <property type="term" value="C:endoplasmic reticulum exit site"/>
    <property type="evidence" value="ECO:0007669"/>
    <property type="project" value="TreeGrafter"/>
</dbReference>
<sequence>MPSAANAATAWSPIANESNMFALGTAESELHLVYFDLIRQDIPPNVIGRVPTAAPFRTLAWSPATRHQNAHPWGVIAGGLEDGTVAIWDPTQISSGQVQALSTVSKHNGPVTALQFNPIKESSHLLASGGADGNVWIISLNNLAAPGVFSPGTATPGTEITSISWNTTAAYILAAGSLDGRVTVWDLKQKKVCFEVHEYGPVKALAWSPEEGFLLMTASLHFPVIHIWDLRASNTVPLVELHGHHVGGIVSAAWCPHGSGIVVSTGTDNRTLLWDLKTREMIHDVSNHGAPRAHLQFSHQPGYVSSTTADGSVQVIHIRSGAASHVLRWNPHKVAEPAQTLPPNSTNAAPIPDPAAPAPIPPMAPVPSVTAEAPVANPASVPEPLVAISPEVLIASAVALEETTPEDFCDWKLAQSGLSDADRQTWSFLKVLFEPDARKQLLVHLGFDEFTGGALLLPRGDDAVVESGPLPVFTAASETAIKRSLLVGNFEAAVDICLEKNQLANALLLATCGGPELWHRTQEAFFQRQTRPFMKIVAAVIKNELDSLVQESDPTAWKETLSILSTYSKSDEFPGLCDQLAWRLLDVGDVFSASLCFICAMNMDKTVEIWSAIAPPTSDAALQGLVEKIHVLAQGTGQSADWYSPFYSQYATLMATLGKKNIALKYAKGDQAVLEHFKSPKLEPVKHASPSLDDVNPFDYKKVPNIPHEKPSLISPPPPEAHVDPSSTHEQTAYGYNSPPQEQTPYGYAFPAQEQAPFGYTPEPEPTPSSQEYQPSITHDFGHDQQPQYDSFAGHPAKELDESPPPVVETTPPLSSSSAPVSLFKAAAPTPPPATPPAPLPPMEKVPFVRTPAMHNIPDDDIVIVETLVELLSLLELQKLTSAETKQLAEAAKAKDVLVTKLDTGDLSPTVLQSVHDMTQALQRRDFKAAQQVHVALTSSHWALQKEWLRGLKAFFQLCTKRLK</sequence>
<keyword evidence="4" id="KW-0813">Transport</keyword>
<feature type="compositionally biased region" description="Low complexity" evidence="14">
    <location>
        <begin position="808"/>
        <end position="819"/>
    </location>
</feature>
<feature type="compositionally biased region" description="Basic and acidic residues" evidence="14">
    <location>
        <begin position="699"/>
        <end position="711"/>
    </location>
</feature>